<gene>
    <name evidence="1" type="primary">asp2</name>
    <name evidence="1" type="ORF">Sp14A_21350</name>
</gene>
<dbReference type="SUPFAM" id="SSF53474">
    <property type="entry name" value="alpha/beta-Hydrolases"/>
    <property type="match status" value="1"/>
</dbReference>
<dbReference type="NCBIfam" id="TIGR03712">
    <property type="entry name" value="acc_sec_asp2"/>
    <property type="match status" value="1"/>
</dbReference>
<dbReference type="EMBL" id="CP022601">
    <property type="protein sequence ID" value="AXJ14019.1"/>
    <property type="molecule type" value="Genomic_DNA"/>
</dbReference>
<dbReference type="RefSeq" id="WP_115130950.1">
    <property type="nucleotide sequence ID" value="NZ_CP022601.1"/>
</dbReference>
<proteinExistence type="predicted"/>
<dbReference type="GO" id="GO:0015031">
    <property type="term" value="P:protein transport"/>
    <property type="evidence" value="ECO:0007669"/>
    <property type="project" value="InterPro"/>
</dbReference>
<dbReference type="Proteomes" id="UP000255411">
    <property type="component" value="Chromosome"/>
</dbReference>
<evidence type="ECO:0000313" key="1">
    <source>
        <dbReference type="EMBL" id="AXJ14019.1"/>
    </source>
</evidence>
<reference evidence="1 2" key="1">
    <citation type="submission" date="2017-07" db="EMBL/GenBank/DDBJ databases">
        <title>Streptococcus pluranimalium as cause of bovine abortion.</title>
        <authorList>
            <person name="Rodriguez Campos S."/>
            <person name="Gobeli Brawand S."/>
            <person name="Brodard I."/>
            <person name="Rychener L."/>
            <person name="Perreten V."/>
        </authorList>
    </citation>
    <scope>NUCLEOTIDE SEQUENCE [LARGE SCALE GENOMIC DNA]</scope>
    <source>
        <strain evidence="1 2">14A0014</strain>
    </source>
</reference>
<dbReference type="Pfam" id="PF16929">
    <property type="entry name" value="Asp2"/>
    <property type="match status" value="1"/>
</dbReference>
<dbReference type="InterPro" id="IPR022267">
    <property type="entry name" value="Asp2"/>
</dbReference>
<dbReference type="AlphaFoldDB" id="A0A345VMR7"/>
<dbReference type="InterPro" id="IPR029058">
    <property type="entry name" value="AB_hydrolase_fold"/>
</dbReference>
<organism evidence="1 2">
    <name type="scientific">Streptococcus pluranimalium</name>
    <dbReference type="NCBI Taxonomy" id="82348"/>
    <lineage>
        <taxon>Bacteria</taxon>
        <taxon>Bacillati</taxon>
        <taxon>Bacillota</taxon>
        <taxon>Bacilli</taxon>
        <taxon>Lactobacillales</taxon>
        <taxon>Streptococcaceae</taxon>
        <taxon>Streptococcus</taxon>
    </lineage>
</organism>
<dbReference type="Gene3D" id="3.40.50.1820">
    <property type="entry name" value="alpha/beta hydrolase"/>
    <property type="match status" value="1"/>
</dbReference>
<protein>
    <submittedName>
        <fullName evidence="1">Accessory Sec system protein Asp2</fullName>
    </submittedName>
</protein>
<accession>A0A345VMR7</accession>
<name>A0A345VMR7_9STRE</name>
<evidence type="ECO:0000313" key="2">
    <source>
        <dbReference type="Proteomes" id="UP000255411"/>
    </source>
</evidence>
<sequence length="524" mass="59134">MRILQIGQVNWALEVDLPGQLDWLYTPVESLGDLLINLKESEIAKKQKDNGDLEMELADVQIYFNAVLLTEQVSESALTDLIPTVDAHAVFQDIGIENISESSEGFFRQKMLKTLPKNGTKQEKVDYLHLNLFSGQYGAKLKIPEIDINPRFSGQVTYDGNVGVEFSGDFGSEFEPLMTFRYNLSSFDINLELWQEFVKDDSVKIQMEIVGYQKGSLGDIAKVVVLTENELAQPYVLETDPQVGFYSVSISAKGQGKLKLGVCHWRYSRDGLGQFILGGHRHSDYKRQEVITYFNPGDMKPPLNVYFSGFRGAEGFEGFYMMQRLGAPFMLIGDPRLEGGAFYSGTEELESSIIDAIEESLDYLGFKKNQLILSGLSMGSFGALYYASHFNPHAVIVGKPFTNVGDTVTALKLKRPDEFETSGDMLRNFTGASDEQAIEALNQKFWDKFNQSRFPNTIFALGFMEQDDYDGLATGRLIENLADHDAHVLAKGYEGRHNDNSRAINRWFITQYHRILRNDFGREL</sequence>